<comment type="caution">
    <text evidence="2">The sequence shown here is derived from an EMBL/GenBank/DDBJ whole genome shotgun (WGS) entry which is preliminary data.</text>
</comment>
<proteinExistence type="predicted"/>
<organism evidence="2 3">
    <name type="scientific">Sphingomonas colocasiae</name>
    <dbReference type="NCBI Taxonomy" id="1848973"/>
    <lineage>
        <taxon>Bacteria</taxon>
        <taxon>Pseudomonadati</taxon>
        <taxon>Pseudomonadota</taxon>
        <taxon>Alphaproteobacteria</taxon>
        <taxon>Sphingomonadales</taxon>
        <taxon>Sphingomonadaceae</taxon>
        <taxon>Sphingomonas</taxon>
    </lineage>
</organism>
<evidence type="ECO:0000313" key="3">
    <source>
        <dbReference type="Proteomes" id="UP000706039"/>
    </source>
</evidence>
<feature type="signal peptide" evidence="1">
    <location>
        <begin position="1"/>
        <end position="24"/>
    </location>
</feature>
<protein>
    <submittedName>
        <fullName evidence="2">Uncharacterized protein</fullName>
    </submittedName>
</protein>
<keyword evidence="3" id="KW-1185">Reference proteome</keyword>
<reference evidence="2 3" key="1">
    <citation type="submission" date="2021-08" db="EMBL/GenBank/DDBJ databases">
        <authorList>
            <person name="Tuo L."/>
        </authorList>
    </citation>
    <scope>NUCLEOTIDE SEQUENCE [LARGE SCALE GENOMIC DNA]</scope>
    <source>
        <strain evidence="2 3">JCM 31229</strain>
    </source>
</reference>
<gene>
    <name evidence="2" type="ORF">K7G82_23025</name>
</gene>
<evidence type="ECO:0000256" key="1">
    <source>
        <dbReference type="SAM" id="SignalP"/>
    </source>
</evidence>
<feature type="chain" id="PRO_5045482784" evidence="1">
    <location>
        <begin position="25"/>
        <end position="324"/>
    </location>
</feature>
<dbReference type="PROSITE" id="PS51257">
    <property type="entry name" value="PROKAR_LIPOPROTEIN"/>
    <property type="match status" value="1"/>
</dbReference>
<accession>A0ABS7PYY1</accession>
<name>A0ABS7PYY1_9SPHN</name>
<keyword evidence="1" id="KW-0732">Signal</keyword>
<dbReference type="RefSeq" id="WP_222992295.1">
    <property type="nucleotide sequence ID" value="NZ_JAINVV010000011.1"/>
</dbReference>
<evidence type="ECO:0000313" key="2">
    <source>
        <dbReference type="EMBL" id="MBY8825194.1"/>
    </source>
</evidence>
<sequence length="324" mass="34688">MRRSGTWLLTIGASLALTPLPAAGAGCAMSRADKAWLDGAIANWRASERDILKLMPAPLPTIIAIDAACTYTGKADRQGRLRWTAAAHGDPVALPGGNSAPIGPISFASPDNGAAGTGYFAMSLPSVWRKAGVTSELGLERLMDGVMLHELMHTRQFYFANPRLAALTRDHGLPDDIGDDSLQDAFKADAGYVAAYEAERDLLYAAATAATDGEARVLAGKALAKMRARRAGYFTGANAKWQPLDDLFLTMEGLGQWLAYAWYVKSGVPAPAAIEAVRRKRNFWSQDEGLALFLTIDRLVPGWQRDAFAEQPLLGEALLAKAAG</sequence>
<dbReference type="Proteomes" id="UP000706039">
    <property type="component" value="Unassembled WGS sequence"/>
</dbReference>
<dbReference type="EMBL" id="JAINVV010000011">
    <property type="protein sequence ID" value="MBY8825194.1"/>
    <property type="molecule type" value="Genomic_DNA"/>
</dbReference>